<comment type="caution">
    <text evidence="1">The sequence shown here is derived from an EMBL/GenBank/DDBJ whole genome shotgun (WGS) entry which is preliminary data.</text>
</comment>
<reference evidence="2" key="1">
    <citation type="journal article" date="2019" name="Int. J. Syst. Evol. Microbiol.">
        <title>The Global Catalogue of Microorganisms (GCM) 10K type strain sequencing project: providing services to taxonomists for standard genome sequencing and annotation.</title>
        <authorList>
            <consortium name="The Broad Institute Genomics Platform"/>
            <consortium name="The Broad Institute Genome Sequencing Center for Infectious Disease"/>
            <person name="Wu L."/>
            <person name="Ma J."/>
        </authorList>
    </citation>
    <scope>NUCLEOTIDE SEQUENCE [LARGE SCALE GENOMIC DNA]</scope>
    <source>
        <strain evidence="2">JCM 12165</strain>
    </source>
</reference>
<evidence type="ECO:0000313" key="2">
    <source>
        <dbReference type="Proteomes" id="UP001595896"/>
    </source>
</evidence>
<keyword evidence="2" id="KW-1185">Reference proteome</keyword>
<accession>A0ABV9NT11</accession>
<dbReference type="RefSeq" id="WP_377907806.1">
    <property type="nucleotide sequence ID" value="NZ_JBHSGK010000003.1"/>
</dbReference>
<dbReference type="Proteomes" id="UP001595896">
    <property type="component" value="Unassembled WGS sequence"/>
</dbReference>
<evidence type="ECO:0000313" key="1">
    <source>
        <dbReference type="EMBL" id="MFC4735180.1"/>
    </source>
</evidence>
<gene>
    <name evidence="1" type="ORF">ACFO4L_01165</name>
</gene>
<proteinExistence type="predicted"/>
<sequence length="70" mass="7562">MTNANDKQAFLMKLSGPARSALLHENITSLETLAAYSEKEILALHGVGPASIPTMKKLLAEEGYSFKQQG</sequence>
<dbReference type="Gene3D" id="1.10.150.20">
    <property type="entry name" value="5' to 3' exonuclease, C-terminal subdomain"/>
    <property type="match status" value="1"/>
</dbReference>
<organism evidence="1 2">
    <name type="scientific">Bacillus daqingensis</name>
    <dbReference type="NCBI Taxonomy" id="872396"/>
    <lineage>
        <taxon>Bacteria</taxon>
        <taxon>Bacillati</taxon>
        <taxon>Bacillota</taxon>
        <taxon>Bacilli</taxon>
        <taxon>Bacillales</taxon>
        <taxon>Bacillaceae</taxon>
        <taxon>Bacillus</taxon>
    </lineage>
</organism>
<protein>
    <recommendedName>
        <fullName evidence="3">DNA-binding protein</fullName>
    </recommendedName>
</protein>
<evidence type="ECO:0008006" key="3">
    <source>
        <dbReference type="Google" id="ProtNLM"/>
    </source>
</evidence>
<dbReference type="EMBL" id="JBHSGK010000003">
    <property type="protein sequence ID" value="MFC4735180.1"/>
    <property type="molecule type" value="Genomic_DNA"/>
</dbReference>
<dbReference type="SUPFAM" id="SSF47789">
    <property type="entry name" value="C-terminal domain of RNA polymerase alpha subunit"/>
    <property type="match status" value="1"/>
</dbReference>
<name>A0ABV9NT11_9BACI</name>